<organism evidence="2 3">
    <name type="scientific">Pangasianodon hypophthalmus</name>
    <name type="common">Striped catfish</name>
    <name type="synonym">Helicophagus hypophthalmus</name>
    <dbReference type="NCBI Taxonomy" id="310915"/>
    <lineage>
        <taxon>Eukaryota</taxon>
        <taxon>Metazoa</taxon>
        <taxon>Chordata</taxon>
        <taxon>Craniata</taxon>
        <taxon>Vertebrata</taxon>
        <taxon>Euteleostomi</taxon>
        <taxon>Actinopterygii</taxon>
        <taxon>Neopterygii</taxon>
        <taxon>Teleostei</taxon>
        <taxon>Ostariophysi</taxon>
        <taxon>Siluriformes</taxon>
        <taxon>Pangasiidae</taxon>
        <taxon>Pangasianodon</taxon>
    </lineage>
</organism>
<dbReference type="EMBL" id="VFJC01000002">
    <property type="protein sequence ID" value="KAB5586436.1"/>
    <property type="molecule type" value="Genomic_DNA"/>
</dbReference>
<sequence>MQSTNSEYGSPYLATSHVTSLIFGPYFVNPRKAGDSWKVRKSGIKVFSFSLMVFFNKAQEVHLDKRGSLAWWVCWDIKEVKGLILNTTVDYLQMSTGERLWAQCPVTPKQQGQPGAPGQRGDPGSYSAPGQKKVFGSTQLPGTPGLRGEKVLRGPTGLCGVQGETIKQLCALHSLYGSKQSHWAKRL</sequence>
<comment type="caution">
    <text evidence="2">The sequence shown here is derived from an EMBL/GenBank/DDBJ whole genome shotgun (WGS) entry which is preliminary data.</text>
</comment>
<reference evidence="2 3" key="1">
    <citation type="submission" date="2019-06" db="EMBL/GenBank/DDBJ databases">
        <title>A chromosome-scale genome assembly of the striped catfish, Pangasianodon hypophthalmus.</title>
        <authorList>
            <person name="Wen M."/>
            <person name="Zahm M."/>
            <person name="Roques C."/>
            <person name="Cabau C."/>
            <person name="Klopp C."/>
            <person name="Donnadieu C."/>
            <person name="Jouanno E."/>
            <person name="Avarre J.-C."/>
            <person name="Campet M."/>
            <person name="Ha T.T.T."/>
            <person name="Dugue R."/>
            <person name="Lampietro C."/>
            <person name="Louis A."/>
            <person name="Herpin A."/>
            <person name="Echchiki A."/>
            <person name="Berthelot C."/>
            <person name="Parey E."/>
            <person name="Roest-Crollius H."/>
            <person name="Braasch I."/>
            <person name="Postlethwait J."/>
            <person name="Bobe J."/>
            <person name="Montfort J."/>
            <person name="Bouchez O."/>
            <person name="Begum T."/>
            <person name="Schartl M."/>
            <person name="Guiguen Y."/>
        </authorList>
    </citation>
    <scope>NUCLEOTIDE SEQUENCE [LARGE SCALE GENOMIC DNA]</scope>
    <source>
        <strain evidence="2 3">Indonesia</strain>
        <tissue evidence="2">Blood</tissue>
    </source>
</reference>
<evidence type="ECO:0000313" key="2">
    <source>
        <dbReference type="EMBL" id="KAB5586436.1"/>
    </source>
</evidence>
<dbReference type="Proteomes" id="UP000327468">
    <property type="component" value="Chromosome 1"/>
</dbReference>
<accession>A0A5N5Q5K5</accession>
<keyword evidence="3" id="KW-1185">Reference proteome</keyword>
<protein>
    <recommendedName>
        <fullName evidence="4">Collagen IV NC1 domain-containing protein</fullName>
    </recommendedName>
</protein>
<evidence type="ECO:0000256" key="1">
    <source>
        <dbReference type="SAM" id="MobiDB-lite"/>
    </source>
</evidence>
<proteinExistence type="predicted"/>
<feature type="region of interest" description="Disordered" evidence="1">
    <location>
        <begin position="106"/>
        <end position="148"/>
    </location>
</feature>
<dbReference type="AlphaFoldDB" id="A0A5N5Q5K5"/>
<evidence type="ECO:0008006" key="4">
    <source>
        <dbReference type="Google" id="ProtNLM"/>
    </source>
</evidence>
<evidence type="ECO:0000313" key="3">
    <source>
        <dbReference type="Proteomes" id="UP000327468"/>
    </source>
</evidence>
<feature type="compositionally biased region" description="Low complexity" evidence="1">
    <location>
        <begin position="108"/>
        <end position="124"/>
    </location>
</feature>
<name>A0A5N5Q5K5_PANHP</name>
<gene>
    <name evidence="2" type="ORF">PHYPO_G00001580</name>
</gene>